<protein>
    <recommendedName>
        <fullName evidence="8">ABC transmembrane type-1 domain-containing protein</fullName>
    </recommendedName>
</protein>
<dbReference type="PANTHER" id="PTHR30193">
    <property type="entry name" value="ABC TRANSPORTER PERMEASE PROTEIN"/>
    <property type="match status" value="1"/>
</dbReference>
<dbReference type="InterPro" id="IPR051393">
    <property type="entry name" value="ABC_transporter_permease"/>
</dbReference>
<dbReference type="EMBL" id="BART01000939">
    <property type="protein sequence ID" value="GAG59149.1"/>
    <property type="molecule type" value="Genomic_DNA"/>
</dbReference>
<dbReference type="InterPro" id="IPR035906">
    <property type="entry name" value="MetI-like_sf"/>
</dbReference>
<organism evidence="9">
    <name type="scientific">marine sediment metagenome</name>
    <dbReference type="NCBI Taxonomy" id="412755"/>
    <lineage>
        <taxon>unclassified sequences</taxon>
        <taxon>metagenomes</taxon>
        <taxon>ecological metagenomes</taxon>
    </lineage>
</organism>
<comment type="subcellular location">
    <subcellularLocation>
        <location evidence="1">Cell membrane</location>
        <topology evidence="1">Multi-pass membrane protein</topology>
    </subcellularLocation>
</comment>
<keyword evidence="4 7" id="KW-0812">Transmembrane</keyword>
<keyword evidence="2" id="KW-0813">Transport</keyword>
<dbReference type="InterPro" id="IPR000515">
    <property type="entry name" value="MetI-like"/>
</dbReference>
<reference evidence="9" key="1">
    <citation type="journal article" date="2014" name="Front. Microbiol.">
        <title>High frequency of phylogenetically diverse reductive dehalogenase-homologous genes in deep subseafloor sedimentary metagenomes.</title>
        <authorList>
            <person name="Kawai M."/>
            <person name="Futagami T."/>
            <person name="Toyoda A."/>
            <person name="Takaki Y."/>
            <person name="Nishi S."/>
            <person name="Hori S."/>
            <person name="Arai W."/>
            <person name="Tsubouchi T."/>
            <person name="Morono Y."/>
            <person name="Uchiyama I."/>
            <person name="Ito T."/>
            <person name="Fujiyama A."/>
            <person name="Inagaki F."/>
            <person name="Takami H."/>
        </authorList>
    </citation>
    <scope>NUCLEOTIDE SEQUENCE</scope>
    <source>
        <strain evidence="9">Expedition CK06-06</strain>
    </source>
</reference>
<dbReference type="SUPFAM" id="SSF161098">
    <property type="entry name" value="MetI-like"/>
    <property type="match status" value="1"/>
</dbReference>
<dbReference type="Pfam" id="PF00528">
    <property type="entry name" value="BPD_transp_1"/>
    <property type="match status" value="1"/>
</dbReference>
<gene>
    <name evidence="9" type="ORF">S01H4_03726</name>
</gene>
<evidence type="ECO:0000313" key="9">
    <source>
        <dbReference type="EMBL" id="GAG59149.1"/>
    </source>
</evidence>
<dbReference type="GO" id="GO:0005886">
    <property type="term" value="C:plasma membrane"/>
    <property type="evidence" value="ECO:0007669"/>
    <property type="project" value="UniProtKB-SubCell"/>
</dbReference>
<evidence type="ECO:0000259" key="8">
    <source>
        <dbReference type="PROSITE" id="PS50928"/>
    </source>
</evidence>
<proteinExistence type="predicted"/>
<comment type="caution">
    <text evidence="9">The sequence shown here is derived from an EMBL/GenBank/DDBJ whole genome shotgun (WGS) entry which is preliminary data.</text>
</comment>
<dbReference type="PANTHER" id="PTHR30193:SF42">
    <property type="entry name" value="ABC TRANSPORTER PERMEASE PROTEIN"/>
    <property type="match status" value="1"/>
</dbReference>
<dbReference type="Gene3D" id="1.10.3720.10">
    <property type="entry name" value="MetI-like"/>
    <property type="match status" value="1"/>
</dbReference>
<feature type="transmembrane region" description="Helical" evidence="7">
    <location>
        <begin position="224"/>
        <end position="248"/>
    </location>
</feature>
<dbReference type="PROSITE" id="PS50928">
    <property type="entry name" value="ABC_TM1"/>
    <property type="match status" value="1"/>
</dbReference>
<evidence type="ECO:0000256" key="5">
    <source>
        <dbReference type="ARBA" id="ARBA00022989"/>
    </source>
</evidence>
<feature type="transmembrane region" description="Helical" evidence="7">
    <location>
        <begin position="69"/>
        <end position="90"/>
    </location>
</feature>
<name>X0YRV2_9ZZZZ</name>
<sequence length="256" mass="28692">MDWKDVGFSGNYIGLGNYITLFTKDVTFKTTLLNTLKLSAIFVGVTIPLGLMLAILLDFKIVAKKFFRLIFLLPLSFSFVASASMWVWMFSPQVGVINSLLKLVGLQSYTQPWITSSMQSLFCIAIVYIWQFSGFSTLVYYAGISGVPDDIREAARIDGANKFQEYSKIVIPMQKPATLTVLVILLMYSLKVFDLVYLLTGGGPGRSSEVLSTLMYEVTFNRNLFGQGAAIGIVMFVISMIIILPFFIRKRASYYE</sequence>
<accession>X0YRV2</accession>
<dbReference type="GO" id="GO:0055085">
    <property type="term" value="P:transmembrane transport"/>
    <property type="evidence" value="ECO:0007669"/>
    <property type="project" value="InterPro"/>
</dbReference>
<evidence type="ECO:0000256" key="4">
    <source>
        <dbReference type="ARBA" id="ARBA00022692"/>
    </source>
</evidence>
<evidence type="ECO:0000256" key="1">
    <source>
        <dbReference type="ARBA" id="ARBA00004651"/>
    </source>
</evidence>
<dbReference type="CDD" id="cd06261">
    <property type="entry name" value="TM_PBP2"/>
    <property type="match status" value="1"/>
</dbReference>
<evidence type="ECO:0000256" key="7">
    <source>
        <dbReference type="SAM" id="Phobius"/>
    </source>
</evidence>
<keyword evidence="3" id="KW-1003">Cell membrane</keyword>
<feature type="transmembrane region" description="Helical" evidence="7">
    <location>
        <begin position="177"/>
        <end position="199"/>
    </location>
</feature>
<dbReference type="AlphaFoldDB" id="X0YRV2"/>
<keyword evidence="6 7" id="KW-0472">Membrane</keyword>
<feature type="transmembrane region" description="Helical" evidence="7">
    <location>
        <begin position="38"/>
        <end position="57"/>
    </location>
</feature>
<evidence type="ECO:0000256" key="3">
    <source>
        <dbReference type="ARBA" id="ARBA00022475"/>
    </source>
</evidence>
<evidence type="ECO:0000256" key="2">
    <source>
        <dbReference type="ARBA" id="ARBA00022448"/>
    </source>
</evidence>
<evidence type="ECO:0000256" key="6">
    <source>
        <dbReference type="ARBA" id="ARBA00023136"/>
    </source>
</evidence>
<keyword evidence="5 7" id="KW-1133">Transmembrane helix</keyword>
<feature type="domain" description="ABC transmembrane type-1" evidence="8">
    <location>
        <begin position="32"/>
        <end position="246"/>
    </location>
</feature>